<dbReference type="InterPro" id="IPR032466">
    <property type="entry name" value="Metal_Hydrolase"/>
</dbReference>
<evidence type="ECO:0008006" key="5">
    <source>
        <dbReference type="Google" id="ProtNLM"/>
    </source>
</evidence>
<dbReference type="RefSeq" id="WP_353294956.1">
    <property type="nucleotide sequence ID" value="NZ_BAABWH010000005.1"/>
</dbReference>
<organism evidence="3 4">
    <name type="scientific">Thalassolituus maritimus</name>
    <dbReference type="NCBI Taxonomy" id="484498"/>
    <lineage>
        <taxon>Bacteria</taxon>
        <taxon>Pseudomonadati</taxon>
        <taxon>Pseudomonadota</taxon>
        <taxon>Gammaproteobacteria</taxon>
        <taxon>Oceanospirillales</taxon>
        <taxon>Oceanospirillaceae</taxon>
        <taxon>Thalassolituus</taxon>
    </lineage>
</organism>
<proteinExistence type="predicted"/>
<feature type="compositionally biased region" description="Basic and acidic residues" evidence="1">
    <location>
        <begin position="708"/>
        <end position="717"/>
    </location>
</feature>
<evidence type="ECO:0000256" key="1">
    <source>
        <dbReference type="SAM" id="MobiDB-lite"/>
    </source>
</evidence>
<dbReference type="EMBL" id="BAABWH010000005">
    <property type="protein sequence ID" value="GAA6145848.1"/>
    <property type="molecule type" value="Genomic_DNA"/>
</dbReference>
<comment type="caution">
    <text evidence="3">The sequence shown here is derived from an EMBL/GenBank/DDBJ whole genome shotgun (WGS) entry which is preliminary data.</text>
</comment>
<dbReference type="Pfam" id="PF01244">
    <property type="entry name" value="Peptidase_M19"/>
    <property type="match status" value="1"/>
</dbReference>
<name>A0ABQ0A0C7_9GAMM</name>
<dbReference type="Proteomes" id="UP001481413">
    <property type="component" value="Unassembled WGS sequence"/>
</dbReference>
<reference evidence="3 4" key="1">
    <citation type="submission" date="2024-04" db="EMBL/GenBank/DDBJ databases">
        <title>Draft genome sequence of Thalassolituus maritimus NBRC 116585.</title>
        <authorList>
            <person name="Miyakawa T."/>
            <person name="Kusuya Y."/>
            <person name="Miura T."/>
        </authorList>
    </citation>
    <scope>NUCLEOTIDE SEQUENCE [LARGE SCALE GENOMIC DNA]</scope>
    <source>
        <strain evidence="3 4">5NW40-0001</strain>
    </source>
</reference>
<evidence type="ECO:0000256" key="2">
    <source>
        <dbReference type="SAM" id="SignalP"/>
    </source>
</evidence>
<gene>
    <name evidence="3" type="ORF">NBRC116585_19660</name>
</gene>
<evidence type="ECO:0000313" key="4">
    <source>
        <dbReference type="Proteomes" id="UP001481413"/>
    </source>
</evidence>
<feature type="signal peptide" evidence="2">
    <location>
        <begin position="1"/>
        <end position="26"/>
    </location>
</feature>
<keyword evidence="2" id="KW-0732">Signal</keyword>
<dbReference type="PROSITE" id="PS51365">
    <property type="entry name" value="RENAL_DIPEPTIDASE_2"/>
    <property type="match status" value="1"/>
</dbReference>
<dbReference type="InterPro" id="IPR008257">
    <property type="entry name" value="Pept_M19"/>
</dbReference>
<sequence>MNPLRRGFQPLILACASLTLVSQAEAMSSVPPPELATPYTGSVPALAQLCVGVQSPDTGHWLTHMENPGWTDGMSTYAFTESDQTEANRFYLKPTRDHHFLLRDQQGRYLSTTFSAIIHATSELTERNEWRFEQDETAIRLFNASNSLQLAHKTREGELFFTSPLDLFTYNQESEFHLVELDGCETFPEITVNAVGNREALAGDPALPVRGYIDAHTHISSYEFMGGKFMAGEPFHRLGVEEALKDSAHLHGKDGALDLIGNLYTFDDINHRYDTRGWPDFPWWPNHQQMSHSGYYYKWMERAYLSGLRIMVTNLVENEVLCWAQSRINPASWVNPNSCNVMDSIRLQAQRLRELEEYVDAQAGGPGRGFFHIVTTPEEARATIAAGRMAVVLGIEASETFNCGLSDYCTRETIEAQLQEVYDVGVRSLYPTHKFDNQLAGSVVESGFINIGQLLSTGRFFETQKCAPHTHGKPMTSGFPLIGDVPVIKEILDAVHLNPEYDESHPHCNQHGLSPLGSYLVNRMIDLKMMVELDHMSDATATAVMDIAEARGYSGVLSTHSWMLNAPGGAVHRNTRRLIEAGGFVAPYNSDATDMIRRVDRYLDILADTEYLNGVGIGTDMSGLGGQPGPRADAQENPLTYPFISEFGMEFHQQVSGNRVFDFNTDGVAHYGMLADFIEDLRQQAPTRAYEAVMTSAEAYLQTWERSTRSGVTDHYDPQNLDETLSH</sequence>
<protein>
    <recommendedName>
        <fullName evidence="5">Membrane dipeptidase (Peptidase family M19)</fullName>
    </recommendedName>
</protein>
<dbReference type="Gene3D" id="3.20.20.140">
    <property type="entry name" value="Metal-dependent hydrolases"/>
    <property type="match status" value="1"/>
</dbReference>
<dbReference type="SUPFAM" id="SSF51556">
    <property type="entry name" value="Metallo-dependent hydrolases"/>
    <property type="match status" value="1"/>
</dbReference>
<evidence type="ECO:0000313" key="3">
    <source>
        <dbReference type="EMBL" id="GAA6145848.1"/>
    </source>
</evidence>
<feature type="region of interest" description="Disordered" evidence="1">
    <location>
        <begin position="708"/>
        <end position="727"/>
    </location>
</feature>
<accession>A0ABQ0A0C7</accession>
<feature type="chain" id="PRO_5046651512" description="Membrane dipeptidase (Peptidase family M19)" evidence="2">
    <location>
        <begin position="27"/>
        <end position="727"/>
    </location>
</feature>
<keyword evidence="4" id="KW-1185">Reference proteome</keyword>